<feature type="region of interest" description="Disordered" evidence="1">
    <location>
        <begin position="25"/>
        <end position="46"/>
    </location>
</feature>
<sequence>MWPKLSMCDKRHALWEPVDKHDTSTAGYFHTFSQPRGAGQDPLTGPSEQRVIEFGAEQQGGTTWHARAQ</sequence>
<evidence type="ECO:0000256" key="1">
    <source>
        <dbReference type="SAM" id="MobiDB-lite"/>
    </source>
</evidence>
<reference evidence="2" key="1">
    <citation type="thesis" date="2021" institute="BYU ScholarsArchive" country="Provo, UT, USA">
        <title>Applications of and Algorithms for Genome Assembly and Genomic Analyses with an Emphasis on Marine Teleosts.</title>
        <authorList>
            <person name="Pickett B.D."/>
        </authorList>
    </citation>
    <scope>NUCLEOTIDE SEQUENCE</scope>
    <source>
        <strain evidence="2">HI-2016</strain>
    </source>
</reference>
<organism evidence="2 3">
    <name type="scientific">Albula glossodonta</name>
    <name type="common">roundjaw bonefish</name>
    <dbReference type="NCBI Taxonomy" id="121402"/>
    <lineage>
        <taxon>Eukaryota</taxon>
        <taxon>Metazoa</taxon>
        <taxon>Chordata</taxon>
        <taxon>Craniata</taxon>
        <taxon>Vertebrata</taxon>
        <taxon>Euteleostomi</taxon>
        <taxon>Actinopterygii</taxon>
        <taxon>Neopterygii</taxon>
        <taxon>Teleostei</taxon>
        <taxon>Albuliformes</taxon>
        <taxon>Albulidae</taxon>
        <taxon>Albula</taxon>
    </lineage>
</organism>
<dbReference type="Proteomes" id="UP000824540">
    <property type="component" value="Unassembled WGS sequence"/>
</dbReference>
<protein>
    <submittedName>
        <fullName evidence="2">Uncharacterized protein</fullName>
    </submittedName>
</protein>
<dbReference type="EMBL" id="JAFBMS010000100">
    <property type="protein sequence ID" value="KAG9336910.1"/>
    <property type="molecule type" value="Genomic_DNA"/>
</dbReference>
<comment type="caution">
    <text evidence="2">The sequence shown here is derived from an EMBL/GenBank/DDBJ whole genome shotgun (WGS) entry which is preliminary data.</text>
</comment>
<evidence type="ECO:0000313" key="3">
    <source>
        <dbReference type="Proteomes" id="UP000824540"/>
    </source>
</evidence>
<keyword evidence="3" id="KW-1185">Reference proteome</keyword>
<gene>
    <name evidence="2" type="ORF">JZ751_030023</name>
</gene>
<dbReference type="AlphaFoldDB" id="A0A8T2NC95"/>
<evidence type="ECO:0000313" key="2">
    <source>
        <dbReference type="EMBL" id="KAG9336910.1"/>
    </source>
</evidence>
<name>A0A8T2NC95_9TELE</name>
<accession>A0A8T2NC95</accession>
<proteinExistence type="predicted"/>